<dbReference type="InterPro" id="IPR034646">
    <property type="entry name" value="ADCK3_dom"/>
</dbReference>
<evidence type="ECO:0000313" key="6">
    <source>
        <dbReference type="EMBL" id="MDP4528707.1"/>
    </source>
</evidence>
<protein>
    <submittedName>
        <fullName evidence="6">AarF/ABC1/UbiB kinase family protein</fullName>
        <ecNumber evidence="6">2.7.-.-</ecNumber>
    </submittedName>
</protein>
<dbReference type="Pfam" id="PF03109">
    <property type="entry name" value="ABC1"/>
    <property type="match status" value="1"/>
</dbReference>
<keyword evidence="4" id="KW-0067">ATP-binding</keyword>
<evidence type="ECO:0000313" key="7">
    <source>
        <dbReference type="Proteomes" id="UP001236258"/>
    </source>
</evidence>
<keyword evidence="3" id="KW-0547">Nucleotide-binding</keyword>
<comment type="similarity">
    <text evidence="1">Belongs to the protein kinase superfamily. ADCK protein kinase family.</text>
</comment>
<gene>
    <name evidence="6" type="ORF">Q3O59_06635</name>
</gene>
<dbReference type="InterPro" id="IPR051409">
    <property type="entry name" value="Atypical_kinase_ADCK"/>
</dbReference>
<evidence type="ECO:0000256" key="1">
    <source>
        <dbReference type="ARBA" id="ARBA00009670"/>
    </source>
</evidence>
<keyword evidence="2 6" id="KW-0808">Transferase</keyword>
<evidence type="ECO:0000256" key="3">
    <source>
        <dbReference type="ARBA" id="ARBA00022741"/>
    </source>
</evidence>
<feature type="domain" description="ABC1 atypical kinase-like" evidence="5">
    <location>
        <begin position="94"/>
        <end position="334"/>
    </location>
</feature>
<dbReference type="InterPro" id="IPR004147">
    <property type="entry name" value="ABC1_dom"/>
</dbReference>
<comment type="caution">
    <text evidence="6">The sequence shown here is derived from an EMBL/GenBank/DDBJ whole genome shotgun (WGS) entry which is preliminary data.</text>
</comment>
<dbReference type="PANTHER" id="PTHR43851:SF3">
    <property type="entry name" value="COENZYME Q8"/>
    <property type="match status" value="1"/>
</dbReference>
<dbReference type="EC" id="2.7.-.-" evidence="6"/>
<dbReference type="PANTHER" id="PTHR43851">
    <property type="match status" value="1"/>
</dbReference>
<dbReference type="CDD" id="cd13970">
    <property type="entry name" value="ABC1_ADCK3"/>
    <property type="match status" value="1"/>
</dbReference>
<sequence>MSSSSKVPAGRLARLGGFASLAGKLAGGMLAEGAKRLAKGESGSRMELLLTPSNLKRVTSQLAHMRGAAMKLGQLLSMDAGDLLPTELADMLARLRDNANPMPPKQLAAVLKAELGEDWQRHFADFTFKPMAAASIGQVHRAEHDNGTQLAVKVQYPGVRQSISSDVDNAATLLRISGLLPQGVDYQALLNEAKVQLSREADYLQEAAFMMRFQQALSDSPDFLLPTPWMDLCRPGVLVMHYVEGVPVESLQSQPQALRDKVVTQLFSLLFRELFEFQLVQTDPNFANYRYNEETEQLVLLDFGACREYIQAFSDAYRQLFAASLQHDQSGMDQALTTIGFFSEQIASEQRLRVLELVKLACEPLQQDAPFDFGQSDLALRLREAGTALSFQHNYWHTPPADAIFLHRKIGGLYLLAARLKACVNVRALLQPYLHSGSGTTMASATRAAQ</sequence>
<dbReference type="RefSeq" id="WP_305944825.1">
    <property type="nucleotide sequence ID" value="NZ_JAUZVY010000002.1"/>
</dbReference>
<dbReference type="InterPro" id="IPR011009">
    <property type="entry name" value="Kinase-like_dom_sf"/>
</dbReference>
<dbReference type="GO" id="GO:0016301">
    <property type="term" value="F:kinase activity"/>
    <property type="evidence" value="ECO:0007669"/>
    <property type="project" value="UniProtKB-KW"/>
</dbReference>
<name>A0ABT9GP11_9GAMM</name>
<accession>A0ABT9GP11</accession>
<dbReference type="SUPFAM" id="SSF56112">
    <property type="entry name" value="Protein kinase-like (PK-like)"/>
    <property type="match status" value="1"/>
</dbReference>
<organism evidence="6 7">
    <name type="scientific">Alkalimonas delamerensis</name>
    <dbReference type="NCBI Taxonomy" id="265981"/>
    <lineage>
        <taxon>Bacteria</taxon>
        <taxon>Pseudomonadati</taxon>
        <taxon>Pseudomonadota</taxon>
        <taxon>Gammaproteobacteria</taxon>
        <taxon>Alkalimonas</taxon>
    </lineage>
</organism>
<evidence type="ECO:0000256" key="4">
    <source>
        <dbReference type="ARBA" id="ARBA00022840"/>
    </source>
</evidence>
<dbReference type="Proteomes" id="UP001236258">
    <property type="component" value="Unassembled WGS sequence"/>
</dbReference>
<reference evidence="6 7" key="1">
    <citation type="submission" date="2023-08" db="EMBL/GenBank/DDBJ databases">
        <authorList>
            <person name="Joshi A."/>
            <person name="Thite S."/>
        </authorList>
    </citation>
    <scope>NUCLEOTIDE SEQUENCE [LARGE SCALE GENOMIC DNA]</scope>
    <source>
        <strain evidence="6 7">1E1</strain>
    </source>
</reference>
<keyword evidence="7" id="KW-1185">Reference proteome</keyword>
<keyword evidence="6" id="KW-0418">Kinase</keyword>
<evidence type="ECO:0000259" key="5">
    <source>
        <dbReference type="Pfam" id="PF03109"/>
    </source>
</evidence>
<evidence type="ECO:0000256" key="2">
    <source>
        <dbReference type="ARBA" id="ARBA00022679"/>
    </source>
</evidence>
<dbReference type="EMBL" id="JAUZVY010000002">
    <property type="protein sequence ID" value="MDP4528707.1"/>
    <property type="molecule type" value="Genomic_DNA"/>
</dbReference>
<proteinExistence type="inferred from homology"/>